<dbReference type="Gene3D" id="2.40.70.10">
    <property type="entry name" value="Acid Proteases"/>
    <property type="match status" value="2"/>
</dbReference>
<dbReference type="AlphaFoldDB" id="A0A423VSN4"/>
<keyword evidence="4" id="KW-1185">Reference proteome</keyword>
<dbReference type="Proteomes" id="UP000283895">
    <property type="component" value="Unassembled WGS sequence"/>
</dbReference>
<keyword evidence="1" id="KW-0812">Transmembrane</keyword>
<feature type="chain" id="PRO_5019027032" description="Peptidase A1 domain-containing protein" evidence="2">
    <location>
        <begin position="18"/>
        <end position="578"/>
    </location>
</feature>
<dbReference type="EMBL" id="LKEA01000042">
    <property type="protein sequence ID" value="ROV94092.1"/>
    <property type="molecule type" value="Genomic_DNA"/>
</dbReference>
<keyword evidence="1" id="KW-1133">Transmembrane helix</keyword>
<keyword evidence="1" id="KW-0472">Membrane</keyword>
<reference evidence="3 4" key="1">
    <citation type="submission" date="2015-09" db="EMBL/GenBank/DDBJ databases">
        <title>Host preference determinants of Valsa canker pathogens revealed by comparative genomics.</title>
        <authorList>
            <person name="Yin Z."/>
            <person name="Huang L."/>
        </authorList>
    </citation>
    <scope>NUCLEOTIDE SEQUENCE [LARGE SCALE GENOMIC DNA]</scope>
    <source>
        <strain evidence="3 4">03-1</strain>
    </source>
</reference>
<dbReference type="SUPFAM" id="SSF50630">
    <property type="entry name" value="Acid proteases"/>
    <property type="match status" value="1"/>
</dbReference>
<dbReference type="OrthoDB" id="5361565at2759"/>
<evidence type="ECO:0008006" key="5">
    <source>
        <dbReference type="Google" id="ProtNLM"/>
    </source>
</evidence>
<name>A0A423VSN4_9PEZI</name>
<evidence type="ECO:0000313" key="3">
    <source>
        <dbReference type="EMBL" id="ROV94092.1"/>
    </source>
</evidence>
<sequence length="578" mass="62435">MLHLLVLFSVLLSPSHGSQCDSGPISIPIQDTQVLPNINGSNMIGLRTQVGSPPQDILMIPWAELNNTWIYDYEPYCSKSDIYSDLICQVRRGDFFYENASSSYDEATNMVAAGGASHETNSYGAELGIPKLLSKSLDGADTIAVGSTNLTNFPIGIPRLEWDAGYTTLHALGMGSNSTFLNSLLQAGTIASRVWSIFWGRMWVDDWLDGSMVLGGYDSELVKGKNYTQALDYSNETGCWTGMLVTISDIQLNYPDGTDVSIIPEHYALPVCLVPHRQLLIEAPVSIRENFESVTGMNMTGTSYNVHWSAAQYKAEGAFDGDMTISLSSGSSIRIPNDQFLVPYVYVDYDGKRYTDDANLDLLWNGIGDQPATLGRYFLTAAYLMVNHDSNSFTLWEANPTTSSNLVSVMNEETAEACGDLGGVVQPSVTATATPTGTGSSLMHSSVSSGSTPVGAVAGGVVGGVALLAIVGLGAFFLVRRSKRARSQEVPKGPHADEGTAVFEYAHAQKTDDDAIYELGAQKKPEAYEMPLNDDPREIAGREVIGEIGGREVIYSTQAGNGIVHEMDGRAYTFSTER</sequence>
<evidence type="ECO:0000256" key="2">
    <source>
        <dbReference type="SAM" id="SignalP"/>
    </source>
</evidence>
<dbReference type="InterPro" id="IPR021109">
    <property type="entry name" value="Peptidase_aspartic_dom_sf"/>
</dbReference>
<comment type="caution">
    <text evidence="3">The sequence shown here is derived from an EMBL/GenBank/DDBJ whole genome shotgun (WGS) entry which is preliminary data.</text>
</comment>
<feature type="transmembrane region" description="Helical" evidence="1">
    <location>
        <begin position="454"/>
        <end position="479"/>
    </location>
</feature>
<proteinExistence type="predicted"/>
<keyword evidence="2" id="KW-0732">Signal</keyword>
<feature type="signal peptide" evidence="2">
    <location>
        <begin position="1"/>
        <end position="17"/>
    </location>
</feature>
<evidence type="ECO:0000313" key="4">
    <source>
        <dbReference type="Proteomes" id="UP000283895"/>
    </source>
</evidence>
<dbReference type="STRING" id="356882.A0A423VSN4"/>
<evidence type="ECO:0000256" key="1">
    <source>
        <dbReference type="SAM" id="Phobius"/>
    </source>
</evidence>
<accession>A0A423VSN4</accession>
<protein>
    <recommendedName>
        <fullName evidence="5">Peptidase A1 domain-containing protein</fullName>
    </recommendedName>
</protein>
<organism evidence="3 4">
    <name type="scientific">Cytospora schulzeri</name>
    <dbReference type="NCBI Taxonomy" id="448051"/>
    <lineage>
        <taxon>Eukaryota</taxon>
        <taxon>Fungi</taxon>
        <taxon>Dikarya</taxon>
        <taxon>Ascomycota</taxon>
        <taxon>Pezizomycotina</taxon>
        <taxon>Sordariomycetes</taxon>
        <taxon>Sordariomycetidae</taxon>
        <taxon>Diaporthales</taxon>
        <taxon>Cytosporaceae</taxon>
        <taxon>Cytospora</taxon>
    </lineage>
</organism>
<gene>
    <name evidence="3" type="ORF">VMCG_08247</name>
</gene>